<dbReference type="Proteomes" id="UP000272528">
    <property type="component" value="Chromosome"/>
</dbReference>
<reference evidence="12" key="1">
    <citation type="submission" date="2018-12" db="EMBL/GenBank/DDBJ databases">
        <title>Genome sequence of Peanibacillus sp.</title>
        <authorList>
            <person name="Subramani G."/>
            <person name="Srinivasan S."/>
            <person name="Kim M.K."/>
        </authorList>
    </citation>
    <scope>NUCLEOTIDE SEQUENCE [LARGE SCALE GENOMIC DNA]</scope>
    <source>
        <strain evidence="12">18JY67-1</strain>
    </source>
</reference>
<comment type="subunit">
    <text evidence="9">Homotetramer.</text>
</comment>
<feature type="active site" evidence="9">
    <location>
        <position position="170"/>
    </location>
</feature>
<dbReference type="InterPro" id="IPR033694">
    <property type="entry name" value="PGPEP1_Cys_AS"/>
</dbReference>
<dbReference type="EC" id="3.4.19.3" evidence="9"/>
<sequence length="218" mass="24012">MKKVLLTGFDPFGGDVINPSWEVVSRLHHRKLEGLEELEVEARQLPTVFHTSLKMLRQLLLDVKPDVVICVGQAGGRSEIAIERVAVNLSDARIPDNEGNQPIDEPIIPEGPAAYWSTLPVKAIAASIRKAGIPASVSYSAGTFVCNHLFYGLQHMLTSEFPSMRGGFIHIPYLPAQVAERSNMPWMSLDDMERAIAIAAQTSVRLKQDIIAAEGRLF</sequence>
<gene>
    <name evidence="9 11" type="primary">pcp</name>
    <name evidence="11" type="ORF">EJC50_14690</name>
</gene>
<keyword evidence="12" id="KW-1185">Reference proteome</keyword>
<feature type="active site" evidence="9 10">
    <location>
        <position position="146"/>
    </location>
</feature>
<dbReference type="NCBIfam" id="TIGR00504">
    <property type="entry name" value="pyro_pdase"/>
    <property type="match status" value="1"/>
</dbReference>
<dbReference type="Pfam" id="PF01470">
    <property type="entry name" value="Peptidase_C15"/>
    <property type="match status" value="1"/>
</dbReference>
<comment type="function">
    <text evidence="2 9">Removes 5-oxoproline from various penultimate amino acid residues except L-proline.</text>
</comment>
<keyword evidence="7 9" id="KW-0378">Hydrolase</keyword>
<dbReference type="EMBL" id="CP034437">
    <property type="protein sequence ID" value="AZN40768.1"/>
    <property type="molecule type" value="Genomic_DNA"/>
</dbReference>
<dbReference type="PRINTS" id="PR00706">
    <property type="entry name" value="PYROGLUPTASE"/>
</dbReference>
<dbReference type="SUPFAM" id="SSF53182">
    <property type="entry name" value="Pyrrolidone carboxyl peptidase (pyroglutamate aminopeptidase)"/>
    <property type="match status" value="1"/>
</dbReference>
<dbReference type="GO" id="GO:0006508">
    <property type="term" value="P:proteolysis"/>
    <property type="evidence" value="ECO:0007669"/>
    <property type="project" value="UniProtKB-KW"/>
</dbReference>
<protein>
    <recommendedName>
        <fullName evidence="9">Pyrrolidone-carboxylate peptidase</fullName>
        <ecNumber evidence="9">3.4.19.3</ecNumber>
    </recommendedName>
    <alternativeName>
        <fullName evidence="9">5-oxoprolyl-peptidase</fullName>
    </alternativeName>
    <alternativeName>
        <fullName evidence="9">Pyroglutamyl-peptidase I</fullName>
        <shortName evidence="9">PGP-I</shortName>
        <shortName evidence="9">Pyrase</shortName>
    </alternativeName>
</protein>
<evidence type="ECO:0000256" key="10">
    <source>
        <dbReference type="PROSITE-ProRule" id="PRU10077"/>
    </source>
</evidence>
<evidence type="ECO:0000313" key="12">
    <source>
        <dbReference type="Proteomes" id="UP000272528"/>
    </source>
</evidence>
<dbReference type="GO" id="GO:0005829">
    <property type="term" value="C:cytosol"/>
    <property type="evidence" value="ECO:0007669"/>
    <property type="project" value="InterPro"/>
</dbReference>
<evidence type="ECO:0000313" key="11">
    <source>
        <dbReference type="EMBL" id="AZN40768.1"/>
    </source>
</evidence>
<dbReference type="InterPro" id="IPR036440">
    <property type="entry name" value="Peptidase_C15-like_sf"/>
</dbReference>
<name>A0A3S9A4W2_9BACL</name>
<dbReference type="FunFam" id="3.40.630.20:FF:000001">
    <property type="entry name" value="Pyrrolidone-carboxylate peptidase"/>
    <property type="match status" value="1"/>
</dbReference>
<dbReference type="CDD" id="cd00501">
    <property type="entry name" value="Peptidase_C15"/>
    <property type="match status" value="1"/>
</dbReference>
<dbReference type="HAMAP" id="MF_00417">
    <property type="entry name" value="Pyrrolid_peptidase"/>
    <property type="match status" value="1"/>
</dbReference>
<proteinExistence type="inferred from homology"/>
<dbReference type="PANTHER" id="PTHR23402:SF1">
    <property type="entry name" value="PYROGLUTAMYL-PEPTIDASE I"/>
    <property type="match status" value="1"/>
</dbReference>
<comment type="similarity">
    <text evidence="4 9">Belongs to the peptidase C15 family.</text>
</comment>
<evidence type="ECO:0000256" key="1">
    <source>
        <dbReference type="ARBA" id="ARBA00001770"/>
    </source>
</evidence>
<feature type="active site" evidence="9">
    <location>
        <position position="83"/>
    </location>
</feature>
<evidence type="ECO:0000256" key="6">
    <source>
        <dbReference type="ARBA" id="ARBA00022670"/>
    </source>
</evidence>
<evidence type="ECO:0000256" key="7">
    <source>
        <dbReference type="ARBA" id="ARBA00022801"/>
    </source>
</evidence>
<evidence type="ECO:0000256" key="9">
    <source>
        <dbReference type="HAMAP-Rule" id="MF_00417"/>
    </source>
</evidence>
<evidence type="ECO:0000256" key="2">
    <source>
        <dbReference type="ARBA" id="ARBA00002280"/>
    </source>
</evidence>
<dbReference type="InterPro" id="IPR016125">
    <property type="entry name" value="Peptidase_C15-like"/>
</dbReference>
<dbReference type="GO" id="GO:0016920">
    <property type="term" value="F:pyroglutamyl-peptidase activity"/>
    <property type="evidence" value="ECO:0007669"/>
    <property type="project" value="UniProtKB-UniRule"/>
</dbReference>
<dbReference type="Gene3D" id="3.40.630.20">
    <property type="entry name" value="Peptidase C15, pyroglutamyl peptidase I-like"/>
    <property type="match status" value="1"/>
</dbReference>
<keyword evidence="8 9" id="KW-0788">Thiol protease</keyword>
<dbReference type="KEGG" id="palb:EJC50_14690"/>
<evidence type="ECO:0000256" key="4">
    <source>
        <dbReference type="ARBA" id="ARBA00006641"/>
    </source>
</evidence>
<dbReference type="AlphaFoldDB" id="A0A3S9A4W2"/>
<dbReference type="PANTHER" id="PTHR23402">
    <property type="entry name" value="PROTEASE FAMILY C15 PYROGLUTAMYL-PEPTIDASE I-RELATED"/>
    <property type="match status" value="1"/>
</dbReference>
<comment type="catalytic activity">
    <reaction evidence="1 9 10">
        <text>Release of an N-terminal pyroglutamyl group from a polypeptide, the second amino acid generally not being Pro.</text>
        <dbReference type="EC" id="3.4.19.3"/>
    </reaction>
</comment>
<dbReference type="InterPro" id="IPR029762">
    <property type="entry name" value="PGP-I_bact-type"/>
</dbReference>
<dbReference type="RefSeq" id="WP_126016179.1">
    <property type="nucleotide sequence ID" value="NZ_CP034437.1"/>
</dbReference>
<dbReference type="PROSITE" id="PS01334">
    <property type="entry name" value="PYRASE_CYS"/>
    <property type="match status" value="1"/>
</dbReference>
<dbReference type="NCBIfam" id="NF009676">
    <property type="entry name" value="PRK13197.1"/>
    <property type="match status" value="1"/>
</dbReference>
<dbReference type="PIRSF" id="PIRSF015592">
    <property type="entry name" value="Prld-crbxl_pptds"/>
    <property type="match status" value="1"/>
</dbReference>
<organism evidence="11 12">
    <name type="scientific">Paenibacillus albus</name>
    <dbReference type="NCBI Taxonomy" id="2495582"/>
    <lineage>
        <taxon>Bacteria</taxon>
        <taxon>Bacillati</taxon>
        <taxon>Bacillota</taxon>
        <taxon>Bacilli</taxon>
        <taxon>Bacillales</taxon>
        <taxon>Paenibacillaceae</taxon>
        <taxon>Paenibacillus</taxon>
    </lineage>
</organism>
<dbReference type="OrthoDB" id="9779738at2"/>
<comment type="subcellular location">
    <subcellularLocation>
        <location evidence="3 9">Cytoplasm</location>
    </subcellularLocation>
</comment>
<evidence type="ECO:0000256" key="3">
    <source>
        <dbReference type="ARBA" id="ARBA00004496"/>
    </source>
</evidence>
<evidence type="ECO:0000256" key="5">
    <source>
        <dbReference type="ARBA" id="ARBA00022490"/>
    </source>
</evidence>
<keyword evidence="5 9" id="KW-0963">Cytoplasm</keyword>
<dbReference type="InterPro" id="IPR000816">
    <property type="entry name" value="Peptidase_C15"/>
</dbReference>
<accession>A0A3S9A4W2</accession>
<evidence type="ECO:0000256" key="8">
    <source>
        <dbReference type="ARBA" id="ARBA00022807"/>
    </source>
</evidence>
<keyword evidence="6 9" id="KW-0645">Protease</keyword>